<dbReference type="FunFam" id="3.90.850.10:FF:000002">
    <property type="entry name" value="2-hydroxyhepta-2,4-diene-1,7-dioate isomerase"/>
    <property type="match status" value="1"/>
</dbReference>
<dbReference type="GO" id="GO:0006107">
    <property type="term" value="P:oxaloacetate metabolic process"/>
    <property type="evidence" value="ECO:0007669"/>
    <property type="project" value="UniProtKB-ARBA"/>
</dbReference>
<sequence>MSWDRLVRFVPVGNDNKVLIGEPVDAAIDVGAAVRNGQAVQVRVYSGNSVLDEGEPTGETVTIGRILSPLTQNEVGTIRCIGLNYKKHAEEAKMAIPEIPTLFLKPATSLADPWPAPTIIPKHTIATDSADYEAELAVVIGKDAKNVSETEALDYVLGYTASNDVSSRAAQFAQSQWCYSKGFDGACPIGPVLVSKKLIPDVGALKLRGLKNGKVVQESPLTDLIFSVPQIVSFLSQGTTLPKGTVIVTGTPAGVGFARKPQELLHDGDEFVVEILPYIGSLYNVFKNEE</sequence>
<dbReference type="InterPro" id="IPR011234">
    <property type="entry name" value="Fumarylacetoacetase-like_C"/>
</dbReference>
<accession>G0S640</accession>
<dbReference type="Proteomes" id="UP000008066">
    <property type="component" value="Unassembled WGS sequence"/>
</dbReference>
<keyword evidence="5" id="KW-1185">Reference proteome</keyword>
<dbReference type="GO" id="GO:0018773">
    <property type="term" value="F:acetylpyruvate hydrolase activity"/>
    <property type="evidence" value="ECO:0007669"/>
    <property type="project" value="TreeGrafter"/>
</dbReference>
<dbReference type="OMA" id="DPWPAKG"/>
<dbReference type="STRING" id="759272.G0S640"/>
<name>G0S640_CHATD</name>
<organism evidence="5">
    <name type="scientific">Chaetomium thermophilum (strain DSM 1495 / CBS 144.50 / IMI 039719)</name>
    <name type="common">Thermochaetoides thermophila</name>
    <dbReference type="NCBI Taxonomy" id="759272"/>
    <lineage>
        <taxon>Eukaryota</taxon>
        <taxon>Fungi</taxon>
        <taxon>Dikarya</taxon>
        <taxon>Ascomycota</taxon>
        <taxon>Pezizomycotina</taxon>
        <taxon>Sordariomycetes</taxon>
        <taxon>Sordariomycetidae</taxon>
        <taxon>Sordariales</taxon>
        <taxon>Chaetomiaceae</taxon>
        <taxon>Thermochaetoides</taxon>
    </lineage>
</organism>
<gene>
    <name evidence="4" type="ORF">CTHT_0034080</name>
</gene>
<evidence type="ECO:0000256" key="1">
    <source>
        <dbReference type="ARBA" id="ARBA00010211"/>
    </source>
</evidence>
<dbReference type="GO" id="GO:0046872">
    <property type="term" value="F:metal ion binding"/>
    <property type="evidence" value="ECO:0007669"/>
    <property type="project" value="UniProtKB-KW"/>
</dbReference>
<dbReference type="GO" id="GO:0050163">
    <property type="term" value="F:oxaloacetate tautomerase activity"/>
    <property type="evidence" value="ECO:0007669"/>
    <property type="project" value="UniProtKB-ARBA"/>
</dbReference>
<dbReference type="GeneID" id="18257446"/>
<dbReference type="PANTHER" id="PTHR11820">
    <property type="entry name" value="ACYLPYRUVASE"/>
    <property type="match status" value="1"/>
</dbReference>
<dbReference type="eggNOG" id="KOG1535">
    <property type="taxonomic scope" value="Eukaryota"/>
</dbReference>
<dbReference type="RefSeq" id="XP_006693844.1">
    <property type="nucleotide sequence ID" value="XM_006693781.1"/>
</dbReference>
<protein>
    <recommendedName>
        <fullName evidence="3">Fumarylacetoacetase-like C-terminal domain-containing protein</fullName>
    </recommendedName>
</protein>
<dbReference type="SUPFAM" id="SSF56529">
    <property type="entry name" value="FAH"/>
    <property type="match status" value="1"/>
</dbReference>
<dbReference type="AlphaFoldDB" id="G0S640"/>
<evidence type="ECO:0000313" key="4">
    <source>
        <dbReference type="EMBL" id="EGS21548.1"/>
    </source>
</evidence>
<dbReference type="InterPro" id="IPR036663">
    <property type="entry name" value="Fumarylacetoacetase_C_sf"/>
</dbReference>
<dbReference type="Gene3D" id="3.90.850.10">
    <property type="entry name" value="Fumarylacetoacetase-like, C-terminal domain"/>
    <property type="match status" value="1"/>
</dbReference>
<dbReference type="EMBL" id="GL988041">
    <property type="protein sequence ID" value="EGS21548.1"/>
    <property type="molecule type" value="Genomic_DNA"/>
</dbReference>
<dbReference type="OrthoDB" id="411064at2759"/>
<keyword evidence="2" id="KW-0479">Metal-binding</keyword>
<reference evidence="4 5" key="1">
    <citation type="journal article" date="2011" name="Cell">
        <title>Insight into structure and assembly of the nuclear pore complex by utilizing the genome of a eukaryotic thermophile.</title>
        <authorList>
            <person name="Amlacher S."/>
            <person name="Sarges P."/>
            <person name="Flemming D."/>
            <person name="van Noort V."/>
            <person name="Kunze R."/>
            <person name="Devos D.P."/>
            <person name="Arumugam M."/>
            <person name="Bork P."/>
            <person name="Hurt E."/>
        </authorList>
    </citation>
    <scope>NUCLEOTIDE SEQUENCE [LARGE SCALE GENOMIC DNA]</scope>
    <source>
        <strain evidence="5">DSM 1495 / CBS 144.50 / IMI 039719</strain>
    </source>
</reference>
<dbReference type="PANTHER" id="PTHR11820:SF7">
    <property type="entry name" value="ACYLPYRUVASE FAHD1, MITOCHONDRIAL"/>
    <property type="match status" value="1"/>
</dbReference>
<evidence type="ECO:0000256" key="2">
    <source>
        <dbReference type="ARBA" id="ARBA00022723"/>
    </source>
</evidence>
<dbReference type="Pfam" id="PF01557">
    <property type="entry name" value="FAA_hydrolase"/>
    <property type="match status" value="1"/>
</dbReference>
<evidence type="ECO:0000313" key="5">
    <source>
        <dbReference type="Proteomes" id="UP000008066"/>
    </source>
</evidence>
<evidence type="ECO:0000259" key="3">
    <source>
        <dbReference type="Pfam" id="PF01557"/>
    </source>
</evidence>
<feature type="domain" description="Fumarylacetoacetase-like C-terminal" evidence="3">
    <location>
        <begin position="77"/>
        <end position="285"/>
    </location>
</feature>
<dbReference type="HOGENOM" id="CLU_028458_2_1_1"/>
<comment type="similarity">
    <text evidence="1">Belongs to the FAH family.</text>
</comment>
<dbReference type="KEGG" id="cthr:CTHT_0034080"/>
<proteinExistence type="inferred from homology"/>